<dbReference type="InterPro" id="IPR052189">
    <property type="entry name" value="L-asp_N-monooxygenase_NS-form"/>
</dbReference>
<dbReference type="SUPFAM" id="SSF51905">
    <property type="entry name" value="FAD/NAD(P)-binding domain"/>
    <property type="match status" value="1"/>
</dbReference>
<protein>
    <recommendedName>
        <fullName evidence="2">FAD-dependent urate hydroxylase HpyO/Asp monooxygenase CreE-like FAD/NAD(P)-binding domain-containing protein</fullName>
    </recommendedName>
</protein>
<dbReference type="Gene3D" id="3.50.50.60">
    <property type="entry name" value="FAD/NAD(P)-binding domain"/>
    <property type="match status" value="1"/>
</dbReference>
<dbReference type="InterPro" id="IPR036188">
    <property type="entry name" value="FAD/NAD-bd_sf"/>
</dbReference>
<dbReference type="Pfam" id="PF13454">
    <property type="entry name" value="NAD_binding_9"/>
    <property type="match status" value="1"/>
</dbReference>
<keyword evidence="4" id="KW-1185">Reference proteome</keyword>
<evidence type="ECO:0000313" key="3">
    <source>
        <dbReference type="EMBL" id="GII34394.1"/>
    </source>
</evidence>
<dbReference type="PANTHER" id="PTHR40254">
    <property type="entry name" value="BLR0577 PROTEIN"/>
    <property type="match status" value="1"/>
</dbReference>
<sequence length="508" mass="53185">MVDSSTTQGRLPVVAIVGGGASGTLAAVHLLRQAVSSRTPMRVVLVDRYGRHGLGQAYATDDPGHLLNACADKMSAIADDPGHLLRWARRNGLDVAGSDFLPRMVYGRYLRDVLAAAESQASHGAHVTRVTAEVSAITRSFPSAAPVVHLSGGGRIDADAVVLATGNSRPAPLSQVVRDVQARYVGDPWAPGALTGIGDGAPVLVVGTGLTMIDVAITVTRSRPGTKVYALSRHGLLPRAHRCPAGPPIPMSIPDDATRLADLLAAVRAAVKSGDGDWHAVIDGLRPHVPALWGRLGLDDRRRFLGLVARYWEVHRHRIPPSTASLIARLRMTGRLEVVRGRLAGTTAADGEVIAHVDEDGTPRDLRVGWVVNGTGPSSDVTRDPFLSGLFAAGLGRPDPLGLGLDADDAGAVLDAGGRPSERIFTLGPTLRGTRYETTAIPEIRTQAAGLAPRLITAIRSGRRTDAGQYAAVSLSFRHSASAPASWAAVQLASTARRSAVGEPGSAV</sequence>
<evidence type="ECO:0000259" key="2">
    <source>
        <dbReference type="Pfam" id="PF13454"/>
    </source>
</evidence>
<evidence type="ECO:0000313" key="4">
    <source>
        <dbReference type="Proteomes" id="UP000650628"/>
    </source>
</evidence>
<keyword evidence="1" id="KW-0812">Transmembrane</keyword>
<feature type="domain" description="FAD-dependent urate hydroxylase HpyO/Asp monooxygenase CreE-like FAD/NAD(P)-binding" evidence="2">
    <location>
        <begin position="15"/>
        <end position="167"/>
    </location>
</feature>
<keyword evidence="1" id="KW-1133">Transmembrane helix</keyword>
<reference evidence="3 4" key="1">
    <citation type="submission" date="2021-01" db="EMBL/GenBank/DDBJ databases">
        <title>Whole genome shotgun sequence of Planotetraspora mira NBRC 15435.</title>
        <authorList>
            <person name="Komaki H."/>
            <person name="Tamura T."/>
        </authorList>
    </citation>
    <scope>NUCLEOTIDE SEQUENCE [LARGE SCALE GENOMIC DNA]</scope>
    <source>
        <strain evidence="3 4">NBRC 15435</strain>
    </source>
</reference>
<dbReference type="InterPro" id="IPR038732">
    <property type="entry name" value="HpyO/CreE_NAD-binding"/>
</dbReference>
<feature type="transmembrane region" description="Helical" evidence="1">
    <location>
        <begin position="12"/>
        <end position="31"/>
    </location>
</feature>
<proteinExistence type="predicted"/>
<comment type="caution">
    <text evidence="3">The sequence shown here is derived from an EMBL/GenBank/DDBJ whole genome shotgun (WGS) entry which is preliminary data.</text>
</comment>
<dbReference type="EMBL" id="BOOO01000050">
    <property type="protein sequence ID" value="GII34394.1"/>
    <property type="molecule type" value="Genomic_DNA"/>
</dbReference>
<accession>A0A8J3U1N0</accession>
<dbReference type="PANTHER" id="PTHR40254:SF1">
    <property type="entry name" value="BLR0577 PROTEIN"/>
    <property type="match status" value="1"/>
</dbReference>
<dbReference type="AlphaFoldDB" id="A0A8J3U1N0"/>
<dbReference type="Proteomes" id="UP000650628">
    <property type="component" value="Unassembled WGS sequence"/>
</dbReference>
<gene>
    <name evidence="3" type="ORF">Pmi06nite_78360</name>
</gene>
<organism evidence="3 4">
    <name type="scientific">Planotetraspora mira</name>
    <dbReference type="NCBI Taxonomy" id="58121"/>
    <lineage>
        <taxon>Bacteria</taxon>
        <taxon>Bacillati</taxon>
        <taxon>Actinomycetota</taxon>
        <taxon>Actinomycetes</taxon>
        <taxon>Streptosporangiales</taxon>
        <taxon>Streptosporangiaceae</taxon>
        <taxon>Planotetraspora</taxon>
    </lineage>
</organism>
<evidence type="ECO:0000256" key="1">
    <source>
        <dbReference type="SAM" id="Phobius"/>
    </source>
</evidence>
<name>A0A8J3U1N0_9ACTN</name>
<keyword evidence="1" id="KW-0472">Membrane</keyword>